<organism evidence="1 2">
    <name type="scientific">Fusarium decemcellulare</name>
    <dbReference type="NCBI Taxonomy" id="57161"/>
    <lineage>
        <taxon>Eukaryota</taxon>
        <taxon>Fungi</taxon>
        <taxon>Dikarya</taxon>
        <taxon>Ascomycota</taxon>
        <taxon>Pezizomycotina</taxon>
        <taxon>Sordariomycetes</taxon>
        <taxon>Hypocreomycetidae</taxon>
        <taxon>Hypocreales</taxon>
        <taxon>Nectriaceae</taxon>
        <taxon>Fusarium</taxon>
        <taxon>Fusarium decemcellulare species complex</taxon>
    </lineage>
</organism>
<accession>A0ACC1S8A6</accession>
<keyword evidence="2" id="KW-1185">Reference proteome</keyword>
<dbReference type="Proteomes" id="UP001148629">
    <property type="component" value="Unassembled WGS sequence"/>
</dbReference>
<dbReference type="EMBL" id="JANRMS010000809">
    <property type="protein sequence ID" value="KAJ3534137.1"/>
    <property type="molecule type" value="Genomic_DNA"/>
</dbReference>
<sequence>MADVKPLRILVLPGDHVGPEVVAESLKVLDVVEASRPDLKFERSTDIVGGCSIDKNGVPVTEAVLEKAAESDAVLFGSIGGPEWAGVEPTPESGLLKLRQRLDAFANLRPCEILVPSLVGASPIKPELVAGGAAR</sequence>
<evidence type="ECO:0000313" key="2">
    <source>
        <dbReference type="Proteomes" id="UP001148629"/>
    </source>
</evidence>
<evidence type="ECO:0000313" key="1">
    <source>
        <dbReference type="EMBL" id="KAJ3534137.1"/>
    </source>
</evidence>
<name>A0ACC1S8A6_9HYPO</name>
<gene>
    <name evidence="1" type="ORF">NM208_g7667</name>
</gene>
<reference evidence="1" key="1">
    <citation type="submission" date="2022-08" db="EMBL/GenBank/DDBJ databases">
        <title>Genome Sequence of Fusarium decemcellulare.</title>
        <authorList>
            <person name="Buettner E."/>
        </authorList>
    </citation>
    <scope>NUCLEOTIDE SEQUENCE</scope>
    <source>
        <strain evidence="1">Babe19</strain>
    </source>
</reference>
<proteinExistence type="predicted"/>
<comment type="caution">
    <text evidence="1">The sequence shown here is derived from an EMBL/GenBank/DDBJ whole genome shotgun (WGS) entry which is preliminary data.</text>
</comment>
<protein>
    <submittedName>
        <fullName evidence="1">Uncharacterized protein</fullName>
    </submittedName>
</protein>